<evidence type="ECO:0000256" key="5">
    <source>
        <dbReference type="ARBA" id="ARBA00022692"/>
    </source>
</evidence>
<organism evidence="11 12">
    <name type="scientific">Alteromonas profundi</name>
    <dbReference type="NCBI Taxonomy" id="2696062"/>
    <lineage>
        <taxon>Bacteria</taxon>
        <taxon>Pseudomonadati</taxon>
        <taxon>Pseudomonadota</taxon>
        <taxon>Gammaproteobacteria</taxon>
        <taxon>Alteromonadales</taxon>
        <taxon>Alteromonadaceae</taxon>
        <taxon>Alteromonas/Salinimonas group</taxon>
        <taxon>Alteromonas</taxon>
    </lineage>
</organism>
<evidence type="ECO:0000256" key="2">
    <source>
        <dbReference type="ARBA" id="ARBA00022448"/>
    </source>
</evidence>
<dbReference type="GO" id="GO:0005886">
    <property type="term" value="C:plasma membrane"/>
    <property type="evidence" value="ECO:0007669"/>
    <property type="project" value="UniProtKB-SubCell"/>
</dbReference>
<dbReference type="InterPro" id="IPR052180">
    <property type="entry name" value="NhaC_Na-H+_Antiporter"/>
</dbReference>
<feature type="domain" description="Na+/H+ antiporter NhaC-like C-terminal" evidence="10">
    <location>
        <begin position="17"/>
        <end position="225"/>
    </location>
</feature>
<dbReference type="InterPro" id="IPR018461">
    <property type="entry name" value="Na/H_Antiport_NhaC-like_C"/>
</dbReference>
<dbReference type="PANTHER" id="PTHR33451">
    <property type="entry name" value="MALATE-2H(+)/NA(+)-LACTATE ANTIPORTER"/>
    <property type="match status" value="1"/>
</dbReference>
<dbReference type="GO" id="GO:0015297">
    <property type="term" value="F:antiporter activity"/>
    <property type="evidence" value="ECO:0007669"/>
    <property type="project" value="UniProtKB-KW"/>
</dbReference>
<evidence type="ECO:0000256" key="4">
    <source>
        <dbReference type="ARBA" id="ARBA00022475"/>
    </source>
</evidence>
<evidence type="ECO:0000256" key="9">
    <source>
        <dbReference type="SAM" id="Phobius"/>
    </source>
</evidence>
<dbReference type="PANTHER" id="PTHR33451:SF5">
    <property type="entry name" value="NA+_H+ ANTIPORTER"/>
    <property type="match status" value="1"/>
</dbReference>
<evidence type="ECO:0000256" key="7">
    <source>
        <dbReference type="ARBA" id="ARBA00023136"/>
    </source>
</evidence>
<feature type="transmembrane region" description="Helical" evidence="9">
    <location>
        <begin position="127"/>
        <end position="152"/>
    </location>
</feature>
<sequence>MQSSTSPNDLSSQNTTPLAPNLLGLTPILLFVVLVVVTGLLTNDITAMPILVAFFISAGYGLCLNPKHHKQSFADKIQIFCRGGGDSNIILLVLIFLLAGAFYAVTIDIGARDATVNMALQFVPSAMILPGLFLICCFISFAMGTSMGTITALSPIGAGLAESLGLPVEMALGIVVGGAMFGDNLSFVSDTTIAATRTQGVQLKDKFKANLVVALPACLVTMLLLLGIDVDTSDLVEGGDYNAWRILPYLFIIGFSLSGFNVIAVLAVGIVTACAVGLWQDSFTLLSMMHSIQKGMGWMQDLAMIAITIGGIVALMHANGGIAWLIHRLTRKVSTKKGAEFSIAGLVSFLDITTANNTIAIVTAGPIAKDLNEKYGVDPRRTASLLDIFSCSFQGLVPYGAQLLSAAAVVGISPLAITPYCWYPMLIFVFGLIAIALNVPKFRQKSQDGLTQ</sequence>
<dbReference type="EMBL" id="JAAAWN010000002">
    <property type="protein sequence ID" value="NDV90012.1"/>
    <property type="molecule type" value="Genomic_DNA"/>
</dbReference>
<keyword evidence="5 9" id="KW-0812">Transmembrane</keyword>
<keyword evidence="6 9" id="KW-1133">Transmembrane helix</keyword>
<comment type="subcellular location">
    <subcellularLocation>
        <location evidence="1">Cell membrane</location>
        <topology evidence="1">Multi-pass membrane protein</topology>
    </subcellularLocation>
</comment>
<evidence type="ECO:0000256" key="8">
    <source>
        <dbReference type="ARBA" id="ARBA00038435"/>
    </source>
</evidence>
<name>A0A7X5LIK2_9ALTE</name>
<evidence type="ECO:0000313" key="11">
    <source>
        <dbReference type="EMBL" id="NDV90012.1"/>
    </source>
</evidence>
<comment type="caution">
    <text evidence="11">The sequence shown here is derived from an EMBL/GenBank/DDBJ whole genome shotgun (WGS) entry which is preliminary data.</text>
</comment>
<keyword evidence="2" id="KW-0813">Transport</keyword>
<accession>A0A7X5LIK2</accession>
<evidence type="ECO:0000259" key="10">
    <source>
        <dbReference type="Pfam" id="PF03553"/>
    </source>
</evidence>
<feature type="transmembrane region" description="Helical" evidence="9">
    <location>
        <begin position="302"/>
        <end position="326"/>
    </location>
</feature>
<dbReference type="Pfam" id="PF03553">
    <property type="entry name" value="Na_H_antiporter"/>
    <property type="match status" value="2"/>
</dbReference>
<protein>
    <submittedName>
        <fullName evidence="11">Na+/H+ antiporter NhaC family protein</fullName>
    </submittedName>
</protein>
<feature type="transmembrane region" description="Helical" evidence="9">
    <location>
        <begin position="21"/>
        <end position="41"/>
    </location>
</feature>
<evidence type="ECO:0000256" key="3">
    <source>
        <dbReference type="ARBA" id="ARBA00022449"/>
    </source>
</evidence>
<dbReference type="Proteomes" id="UP000470213">
    <property type="component" value="Unassembled WGS sequence"/>
</dbReference>
<reference evidence="11 12" key="1">
    <citation type="submission" date="2020-01" db="EMBL/GenBank/DDBJ databases">
        <authorList>
            <person name="Chen J."/>
            <person name="Zhu S."/>
            <person name="Yang J."/>
        </authorList>
    </citation>
    <scope>NUCLEOTIDE SEQUENCE [LARGE SCALE GENOMIC DNA]</scope>
    <source>
        <strain evidence="11 12">345S023</strain>
    </source>
</reference>
<evidence type="ECO:0000256" key="1">
    <source>
        <dbReference type="ARBA" id="ARBA00004651"/>
    </source>
</evidence>
<feature type="transmembrane region" description="Helical" evidence="9">
    <location>
        <begin position="47"/>
        <end position="66"/>
    </location>
</feature>
<evidence type="ECO:0000313" key="12">
    <source>
        <dbReference type="Proteomes" id="UP000470213"/>
    </source>
</evidence>
<keyword evidence="7 9" id="KW-0472">Membrane</keyword>
<feature type="domain" description="Na+/H+ antiporter NhaC-like C-terminal" evidence="10">
    <location>
        <begin position="251"/>
        <end position="437"/>
    </location>
</feature>
<feature type="transmembrane region" description="Helical" evidence="9">
    <location>
        <begin position="249"/>
        <end position="279"/>
    </location>
</feature>
<dbReference type="AlphaFoldDB" id="A0A7X5LIK2"/>
<gene>
    <name evidence="11" type="ORF">GTH32_02220</name>
</gene>
<feature type="transmembrane region" description="Helical" evidence="9">
    <location>
        <begin position="422"/>
        <end position="439"/>
    </location>
</feature>
<keyword evidence="3" id="KW-0050">Antiport</keyword>
<keyword evidence="12" id="KW-1185">Reference proteome</keyword>
<feature type="transmembrane region" description="Helical" evidence="9">
    <location>
        <begin position="209"/>
        <end position="228"/>
    </location>
</feature>
<feature type="transmembrane region" description="Helical" evidence="9">
    <location>
        <begin position="87"/>
        <end position="107"/>
    </location>
</feature>
<dbReference type="RefSeq" id="WP_163083604.1">
    <property type="nucleotide sequence ID" value="NZ_JAAAWN010000002.1"/>
</dbReference>
<comment type="similarity">
    <text evidence="8">Belongs to the NhaC Na(+)/H(+) (TC 2.A.35) antiporter family.</text>
</comment>
<proteinExistence type="inferred from homology"/>
<keyword evidence="4" id="KW-1003">Cell membrane</keyword>
<evidence type="ECO:0000256" key="6">
    <source>
        <dbReference type="ARBA" id="ARBA00022989"/>
    </source>
</evidence>